<evidence type="ECO:0000313" key="2">
    <source>
        <dbReference type="EMBL" id="RHZ77520.1"/>
    </source>
</evidence>
<proteinExistence type="predicted"/>
<organism evidence="2 3">
    <name type="scientific">Diversispora epigaea</name>
    <dbReference type="NCBI Taxonomy" id="1348612"/>
    <lineage>
        <taxon>Eukaryota</taxon>
        <taxon>Fungi</taxon>
        <taxon>Fungi incertae sedis</taxon>
        <taxon>Mucoromycota</taxon>
        <taxon>Glomeromycotina</taxon>
        <taxon>Glomeromycetes</taxon>
        <taxon>Diversisporales</taxon>
        <taxon>Diversisporaceae</taxon>
        <taxon>Diversispora</taxon>
    </lineage>
</organism>
<evidence type="ECO:0000256" key="1">
    <source>
        <dbReference type="SAM" id="MobiDB-lite"/>
    </source>
</evidence>
<accession>A0A397IXY5</accession>
<dbReference type="EMBL" id="PQFF01000167">
    <property type="protein sequence ID" value="RHZ77520.1"/>
    <property type="molecule type" value="Genomic_DNA"/>
</dbReference>
<dbReference type="Proteomes" id="UP000266861">
    <property type="component" value="Unassembled WGS sequence"/>
</dbReference>
<protein>
    <submittedName>
        <fullName evidence="2">Uncharacterized protein</fullName>
    </submittedName>
</protein>
<sequence length="295" mass="35507">MHAKLNLFDNKNGRNKKCWRNRRNEVKEIEEIKETRKTEEMKDIEETKELEESESLENYTGIELNELADKIAKEGCKNGDSTKINPQGLKSVKYFNTVNDKPIDLPIQEYMKEYISINHLIDWKMMYRTTTTLSQWIIIATDWEYTQEMLMYTSITNPETSEEDQKYRTFKVKLFINELPTKQIMHDRQHLNDKPIDLPIQEYMKEYISINHLIDWKMMYRTTTTLSQWIIIATDWEYTQEMLMYTSITNPETSEEDQKYRTFKVKLFINELPTKQIMHDRQHCHGTSWDILGQK</sequence>
<feature type="region of interest" description="Disordered" evidence="1">
    <location>
        <begin position="35"/>
        <end position="55"/>
    </location>
</feature>
<name>A0A397IXY5_9GLOM</name>
<comment type="caution">
    <text evidence="2">The sequence shown here is derived from an EMBL/GenBank/DDBJ whole genome shotgun (WGS) entry which is preliminary data.</text>
</comment>
<dbReference type="AlphaFoldDB" id="A0A397IXY5"/>
<gene>
    <name evidence="2" type="ORF">Glove_177g99</name>
</gene>
<keyword evidence="3" id="KW-1185">Reference proteome</keyword>
<feature type="compositionally biased region" description="Basic and acidic residues" evidence="1">
    <location>
        <begin position="35"/>
        <end position="47"/>
    </location>
</feature>
<reference evidence="2 3" key="1">
    <citation type="submission" date="2018-08" db="EMBL/GenBank/DDBJ databases">
        <title>Genome and evolution of the arbuscular mycorrhizal fungus Diversispora epigaea (formerly Glomus versiforme) and its bacterial endosymbionts.</title>
        <authorList>
            <person name="Sun X."/>
            <person name="Fei Z."/>
            <person name="Harrison M."/>
        </authorList>
    </citation>
    <scope>NUCLEOTIDE SEQUENCE [LARGE SCALE GENOMIC DNA]</scope>
    <source>
        <strain evidence="2 3">IT104</strain>
    </source>
</reference>
<evidence type="ECO:0000313" key="3">
    <source>
        <dbReference type="Proteomes" id="UP000266861"/>
    </source>
</evidence>